<dbReference type="RefSeq" id="XP_056074195.1">
    <property type="nucleotide sequence ID" value="XM_056210722.1"/>
</dbReference>
<keyword evidence="3" id="KW-1185">Reference proteome</keyword>
<keyword evidence="1" id="KW-0472">Membrane</keyword>
<dbReference type="GeneID" id="80905441"/>
<proteinExistence type="predicted"/>
<keyword evidence="1" id="KW-1133">Transmembrane helix</keyword>
<reference evidence="2" key="1">
    <citation type="submission" date="2022-10" db="EMBL/GenBank/DDBJ databases">
        <title>Tapping the CABI collections for fungal endophytes: first genome assemblies for Collariella, Neodidymelliopsis, Ascochyta clinopodiicola, Didymella pomorum, Didymosphaeria variabile, Neocosmospora piperis and Neocucurbitaria cava.</title>
        <authorList>
            <person name="Hill R."/>
        </authorList>
    </citation>
    <scope>NUCLEOTIDE SEQUENCE</scope>
    <source>
        <strain evidence="2">IMI 356815</strain>
    </source>
</reference>
<organism evidence="2 3">
    <name type="scientific">Didymosphaeria variabile</name>
    <dbReference type="NCBI Taxonomy" id="1932322"/>
    <lineage>
        <taxon>Eukaryota</taxon>
        <taxon>Fungi</taxon>
        <taxon>Dikarya</taxon>
        <taxon>Ascomycota</taxon>
        <taxon>Pezizomycotina</taxon>
        <taxon>Dothideomycetes</taxon>
        <taxon>Pleosporomycetidae</taxon>
        <taxon>Pleosporales</taxon>
        <taxon>Massarineae</taxon>
        <taxon>Didymosphaeriaceae</taxon>
        <taxon>Didymosphaeria</taxon>
    </lineage>
</organism>
<accession>A0A9W9CD25</accession>
<comment type="caution">
    <text evidence="2">The sequence shown here is derived from an EMBL/GenBank/DDBJ whole genome shotgun (WGS) entry which is preliminary data.</text>
</comment>
<dbReference type="OrthoDB" id="3692311at2759"/>
<sequence>MSTGPASTLLGLATTYVDNGKFADAAALYSAALMAPEAGKLSQQDPWGNVKIPILNPSNLSSPMTGQWQDVKSLIQTPEAYSSLVGLPVVGLPLNESSSFIIETTYLVVDCEPFKKSPYPSNITSQIQRTNYTRLEELVPGQVWSDKSIKNDPFKPQERITSFFIDTDRSTYGSTNDTEGVLTARLDAFLGNQNTTILRNGNDTVREPRKLLFASVYPRGDKEDGQFDLNVAHCLVSQAHVEVGVRCQGTLITYGLAQNFPLAVATGVLASTATERFLANSSSYPFVQNAFSKARESYVDLSAVPKEAFSSRLGLLLNTYYQLSTQPLGYFGSLSRNLSLYGPDVLPATDVDAYLPANLSSVNMTFLDLWSSFEARVQDNQAPFIGATTTANVTTTEEVFVCNFAWLSLLLAASNVILITGIVALILKRMTLGPEFFGPVASMTYENPFVKIPEGGSTLDAMERARIMRDVEVYVADVAGEKDVGHVAFAAGVPLRKLERSRTYA</sequence>
<keyword evidence="1" id="KW-0812">Transmembrane</keyword>
<evidence type="ECO:0000313" key="3">
    <source>
        <dbReference type="Proteomes" id="UP001140513"/>
    </source>
</evidence>
<evidence type="ECO:0000256" key="1">
    <source>
        <dbReference type="SAM" id="Phobius"/>
    </source>
</evidence>
<dbReference type="AlphaFoldDB" id="A0A9W9CD25"/>
<dbReference type="EMBL" id="JAPEUX010000002">
    <property type="protein sequence ID" value="KAJ4357336.1"/>
    <property type="molecule type" value="Genomic_DNA"/>
</dbReference>
<evidence type="ECO:0000313" key="2">
    <source>
        <dbReference type="EMBL" id="KAJ4357336.1"/>
    </source>
</evidence>
<name>A0A9W9CD25_9PLEO</name>
<gene>
    <name evidence="2" type="ORF">N0V89_001911</name>
</gene>
<protein>
    <submittedName>
        <fullName evidence="2">Uncharacterized protein</fullName>
    </submittedName>
</protein>
<feature type="transmembrane region" description="Helical" evidence="1">
    <location>
        <begin position="404"/>
        <end position="427"/>
    </location>
</feature>
<dbReference type="Proteomes" id="UP001140513">
    <property type="component" value="Unassembled WGS sequence"/>
</dbReference>